<protein>
    <submittedName>
        <fullName evidence="7">ABC transporter permease</fullName>
    </submittedName>
</protein>
<feature type="transmembrane region" description="Helical" evidence="5">
    <location>
        <begin position="180"/>
        <end position="205"/>
    </location>
</feature>
<evidence type="ECO:0000256" key="2">
    <source>
        <dbReference type="ARBA" id="ARBA00022692"/>
    </source>
</evidence>
<organism evidence="7 8">
    <name type="scientific">Arthrobacter pullicola</name>
    <dbReference type="NCBI Taxonomy" id="2762224"/>
    <lineage>
        <taxon>Bacteria</taxon>
        <taxon>Bacillati</taxon>
        <taxon>Actinomycetota</taxon>
        <taxon>Actinomycetes</taxon>
        <taxon>Micrococcales</taxon>
        <taxon>Micrococcaceae</taxon>
        <taxon>Arthrobacter</taxon>
    </lineage>
</organism>
<dbReference type="Proteomes" id="UP000652763">
    <property type="component" value="Unassembled WGS sequence"/>
</dbReference>
<keyword evidence="8" id="KW-1185">Reference proteome</keyword>
<keyword evidence="4 5" id="KW-0472">Membrane</keyword>
<gene>
    <name evidence="7" type="ORF">H9638_12745</name>
</gene>
<evidence type="ECO:0000259" key="6">
    <source>
        <dbReference type="Pfam" id="PF12698"/>
    </source>
</evidence>
<feature type="domain" description="ABC-2 type transporter transmembrane" evidence="6">
    <location>
        <begin position="27"/>
        <end position="362"/>
    </location>
</feature>
<name>A0ABR8YKD4_9MICC</name>
<dbReference type="EMBL" id="JACSQC010000005">
    <property type="protein sequence ID" value="MBD8044677.1"/>
    <property type="molecule type" value="Genomic_DNA"/>
</dbReference>
<evidence type="ECO:0000313" key="8">
    <source>
        <dbReference type="Proteomes" id="UP000652763"/>
    </source>
</evidence>
<reference evidence="7 8" key="1">
    <citation type="submission" date="2020-08" db="EMBL/GenBank/DDBJ databases">
        <title>A Genomic Blueprint of the Chicken Gut Microbiome.</title>
        <authorList>
            <person name="Gilroy R."/>
            <person name="Ravi A."/>
            <person name="Getino M."/>
            <person name="Pursley I."/>
            <person name="Horton D.L."/>
            <person name="Alikhan N.-F."/>
            <person name="Baker D."/>
            <person name="Gharbi K."/>
            <person name="Hall N."/>
            <person name="Watson M."/>
            <person name="Adriaenssens E.M."/>
            <person name="Foster-Nyarko E."/>
            <person name="Jarju S."/>
            <person name="Secka A."/>
            <person name="Antonio M."/>
            <person name="Oren A."/>
            <person name="Chaudhuri R."/>
            <person name="La Ragione R.M."/>
            <person name="Hildebrand F."/>
            <person name="Pallen M.J."/>
        </authorList>
    </citation>
    <scope>NUCLEOTIDE SEQUENCE [LARGE SCALE GENOMIC DNA]</scope>
    <source>
        <strain evidence="7 8">Sa2BUA2</strain>
    </source>
</reference>
<keyword evidence="3 5" id="KW-1133">Transmembrane helix</keyword>
<evidence type="ECO:0000256" key="1">
    <source>
        <dbReference type="ARBA" id="ARBA00004141"/>
    </source>
</evidence>
<dbReference type="InterPro" id="IPR013525">
    <property type="entry name" value="ABC2_TM"/>
</dbReference>
<comment type="caution">
    <text evidence="7">The sequence shown here is derived from an EMBL/GenBank/DDBJ whole genome shotgun (WGS) entry which is preliminary data.</text>
</comment>
<evidence type="ECO:0000256" key="5">
    <source>
        <dbReference type="SAM" id="Phobius"/>
    </source>
</evidence>
<accession>A0ABR8YKD4</accession>
<proteinExistence type="predicted"/>
<evidence type="ECO:0000313" key="7">
    <source>
        <dbReference type="EMBL" id="MBD8044677.1"/>
    </source>
</evidence>
<sequence>MSTSTARPTPPWAIVTLREVMVKARDRSYLISTLVTLVLIVGVVVFNAYMSTRADEYTVAVTDTAGTAVVDIAHTTGQSDGGNSSFEAVSAGSSEEALELVRSDDADAALTQDADGTWTLTGHEELSGGLQQGLAEALRAYALEVNASDAGTTPEALLEGSEFGTALLDGNAENQFMAQFAGFVFAFLFYMAAIVFGMAIATSVLEEKQNRVVEILATAIPIRQLLYGKVAGNTVLAMVQLALYAGAALLALTFTGTADSVGTLIPASGWFLVFFLAGFLILASAWAMIGSMASRTEDLNNSSGPVLTVIIVALFGGLFAKGQLLVIASFVPVVSSVAMPVRMLNGEVPLWETFVSLALALAAAYALLRFGEKIYRRAVMQSGGALTLRKAMKLEQ</sequence>
<feature type="transmembrane region" description="Helical" evidence="5">
    <location>
        <begin position="226"/>
        <end position="250"/>
    </location>
</feature>
<feature type="transmembrane region" description="Helical" evidence="5">
    <location>
        <begin position="350"/>
        <end position="368"/>
    </location>
</feature>
<evidence type="ECO:0000256" key="4">
    <source>
        <dbReference type="ARBA" id="ARBA00023136"/>
    </source>
</evidence>
<feature type="transmembrane region" description="Helical" evidence="5">
    <location>
        <begin position="306"/>
        <end position="330"/>
    </location>
</feature>
<feature type="transmembrane region" description="Helical" evidence="5">
    <location>
        <begin position="270"/>
        <end position="294"/>
    </location>
</feature>
<keyword evidence="2 5" id="KW-0812">Transmembrane</keyword>
<comment type="subcellular location">
    <subcellularLocation>
        <location evidence="1">Membrane</location>
        <topology evidence="1">Multi-pass membrane protein</topology>
    </subcellularLocation>
</comment>
<dbReference type="RefSeq" id="WP_191747850.1">
    <property type="nucleotide sequence ID" value="NZ_JACSQC010000005.1"/>
</dbReference>
<evidence type="ECO:0000256" key="3">
    <source>
        <dbReference type="ARBA" id="ARBA00022989"/>
    </source>
</evidence>
<dbReference type="Pfam" id="PF12698">
    <property type="entry name" value="ABC2_membrane_3"/>
    <property type="match status" value="1"/>
</dbReference>
<feature type="transmembrane region" description="Helical" evidence="5">
    <location>
        <begin position="28"/>
        <end position="49"/>
    </location>
</feature>